<feature type="transmembrane region" description="Helical" evidence="5">
    <location>
        <begin position="57"/>
        <end position="77"/>
    </location>
</feature>
<organism evidence="6 7">
    <name type="scientific">Aspergillus vadensis (strain CBS 113365 / IMI 142717 / IBT 24658)</name>
    <dbReference type="NCBI Taxonomy" id="1448311"/>
    <lineage>
        <taxon>Eukaryota</taxon>
        <taxon>Fungi</taxon>
        <taxon>Dikarya</taxon>
        <taxon>Ascomycota</taxon>
        <taxon>Pezizomycotina</taxon>
        <taxon>Eurotiomycetes</taxon>
        <taxon>Eurotiomycetidae</taxon>
        <taxon>Eurotiales</taxon>
        <taxon>Aspergillaceae</taxon>
        <taxon>Aspergillus</taxon>
        <taxon>Aspergillus subgen. Circumdati</taxon>
    </lineage>
</organism>
<evidence type="ECO:0000313" key="6">
    <source>
        <dbReference type="EMBL" id="PYH72096.1"/>
    </source>
</evidence>
<dbReference type="Proteomes" id="UP000248405">
    <property type="component" value="Unassembled WGS sequence"/>
</dbReference>
<accession>A0A319BFZ7</accession>
<feature type="transmembrane region" description="Helical" evidence="5">
    <location>
        <begin position="273"/>
        <end position="295"/>
    </location>
</feature>
<dbReference type="OrthoDB" id="10538473at2759"/>
<dbReference type="GO" id="GO:0022857">
    <property type="term" value="F:transmembrane transporter activity"/>
    <property type="evidence" value="ECO:0007669"/>
    <property type="project" value="TreeGrafter"/>
</dbReference>
<evidence type="ECO:0000256" key="5">
    <source>
        <dbReference type="SAM" id="Phobius"/>
    </source>
</evidence>
<feature type="transmembrane region" description="Helical" evidence="5">
    <location>
        <begin position="301"/>
        <end position="322"/>
    </location>
</feature>
<evidence type="ECO:0000256" key="3">
    <source>
        <dbReference type="ARBA" id="ARBA00022989"/>
    </source>
</evidence>
<feature type="transmembrane region" description="Helical" evidence="5">
    <location>
        <begin position="209"/>
        <end position="229"/>
    </location>
</feature>
<keyword evidence="2 5" id="KW-0812">Transmembrane</keyword>
<evidence type="ECO:0000256" key="1">
    <source>
        <dbReference type="ARBA" id="ARBA00004141"/>
    </source>
</evidence>
<comment type="subcellular location">
    <subcellularLocation>
        <location evidence="1">Membrane</location>
        <topology evidence="1">Multi-pass membrane protein</topology>
    </subcellularLocation>
</comment>
<keyword evidence="3 5" id="KW-1133">Transmembrane helix</keyword>
<dbReference type="RefSeq" id="XP_025565890.1">
    <property type="nucleotide sequence ID" value="XM_025708609.1"/>
</dbReference>
<feature type="transmembrane region" description="Helical" evidence="5">
    <location>
        <begin position="20"/>
        <end position="37"/>
    </location>
</feature>
<dbReference type="EMBL" id="KZ821617">
    <property type="protein sequence ID" value="PYH72096.1"/>
    <property type="molecule type" value="Genomic_DNA"/>
</dbReference>
<name>A0A319BFZ7_ASPVC</name>
<keyword evidence="7" id="KW-1185">Reference proteome</keyword>
<keyword evidence="4 5" id="KW-0472">Membrane</keyword>
<dbReference type="AlphaFoldDB" id="A0A319BFZ7"/>
<gene>
    <name evidence="6" type="ORF">BO88DRAFT_422963</name>
</gene>
<evidence type="ECO:0000256" key="4">
    <source>
        <dbReference type="ARBA" id="ARBA00023136"/>
    </source>
</evidence>
<evidence type="ECO:0000313" key="7">
    <source>
        <dbReference type="Proteomes" id="UP000248405"/>
    </source>
</evidence>
<dbReference type="GeneID" id="37213201"/>
<sequence length="323" mass="35042">MFALSYEAGRGRGYSVGYKLVLITIGLFFSISLHHSMKPSWPPRAYLLTTFAVTIRFRRLCTFFLMKCVNMCALFVFEVHLSFCGITPTLPGHILCRAVTGPGGRGTIAGMGGAFTIYVSRRWCFDITLPFGLLRPVVIFFIFQNTKPVAQIGLRENVVCLDPLGTATFLPAIVATVLPRLYRGRNIQISALYGVVQGGPAIEPGIRNLPLIISNVILAVVCGVLVRIAGYFGPFMLLRAAMASIGAGLLSILHSDLGTGQWIVHQVVLGEGIGIGFQLPLLGGCIFVSVAQGIFRKRNYVVVHTFHPTIGIYAASFFAATVI</sequence>
<dbReference type="PANTHER" id="PTHR23501:SF198">
    <property type="entry name" value="AZOLE RESISTANCE PROTEIN 1-RELATED"/>
    <property type="match status" value="1"/>
</dbReference>
<dbReference type="PANTHER" id="PTHR23501">
    <property type="entry name" value="MAJOR FACILITATOR SUPERFAMILY"/>
    <property type="match status" value="1"/>
</dbReference>
<evidence type="ECO:0000256" key="2">
    <source>
        <dbReference type="ARBA" id="ARBA00022692"/>
    </source>
</evidence>
<protein>
    <submittedName>
        <fullName evidence="6">Uncharacterized protein</fullName>
    </submittedName>
</protein>
<proteinExistence type="predicted"/>
<reference evidence="6" key="1">
    <citation type="submission" date="2016-12" db="EMBL/GenBank/DDBJ databases">
        <title>The genomes of Aspergillus section Nigri reveals drivers in fungal speciation.</title>
        <authorList>
            <consortium name="DOE Joint Genome Institute"/>
            <person name="Vesth T.C."/>
            <person name="Nybo J."/>
            <person name="Theobald S."/>
            <person name="Brandl J."/>
            <person name="Frisvad J.C."/>
            <person name="Nielsen K.F."/>
            <person name="Lyhne E.K."/>
            <person name="Kogle M.E."/>
            <person name="Kuo A."/>
            <person name="Riley R."/>
            <person name="Clum A."/>
            <person name="Nolan M."/>
            <person name="Lipzen A."/>
            <person name="Salamov A."/>
            <person name="Henrissat B."/>
            <person name="Wiebenga A."/>
            <person name="De Vries R.P."/>
            <person name="Grigoriev I.V."/>
            <person name="Mortensen U.H."/>
            <person name="Andersen M.R."/>
            <person name="Baker S.E."/>
        </authorList>
    </citation>
    <scope>NUCLEOTIDE SEQUENCE [LARGE SCALE GENOMIC DNA]</scope>
    <source>
        <strain evidence="6">CBS 113365</strain>
    </source>
</reference>
<dbReference type="GO" id="GO:0005886">
    <property type="term" value="C:plasma membrane"/>
    <property type="evidence" value="ECO:0007669"/>
    <property type="project" value="TreeGrafter"/>
</dbReference>